<dbReference type="Proteomes" id="UP000190827">
    <property type="component" value="Unassembled WGS sequence"/>
</dbReference>
<comment type="caution">
    <text evidence="4">The sequence shown here is derived from an EMBL/GenBank/DDBJ whole genome shotgun (WGS) entry which is preliminary data.</text>
</comment>
<evidence type="ECO:0000259" key="3">
    <source>
        <dbReference type="SMART" id="SM00507"/>
    </source>
</evidence>
<evidence type="ECO:0000313" key="5">
    <source>
        <dbReference type="Proteomes" id="UP000190827"/>
    </source>
</evidence>
<feature type="domain" description="HNH nuclease" evidence="3">
    <location>
        <begin position="381"/>
        <end position="433"/>
    </location>
</feature>
<feature type="region of interest" description="Disordered" evidence="2">
    <location>
        <begin position="1"/>
        <end position="23"/>
    </location>
</feature>
<protein>
    <submittedName>
        <fullName evidence="4">5-methylcytosine-specific restriction endonuclease McrA</fullName>
    </submittedName>
</protein>
<keyword evidence="5" id="KW-1185">Reference proteome</keyword>
<sequence>MTETATIQGLETHERTGHPEHPSDAFAARMASFTDRFVDLTRRRAVLDAEEAQLLAEAFSYADATASALVSASTTSTDARDLARRSMCASLAIATRMSEPTLQARVGDAEALVHHAPSVLEALAQGSISGGHARAITDQLRDVPVEGRAVFLEQVLPVALRSTTARLRQRARVVRERLHPESITARRTRSITDRRVELEAAADGMAWLHLFTTAPLAHAIRNRLDAVAVPARIAGDTRTLAQLRADALASLAVAGTVSDDVGPIPVDPETTGTFTWLPGSAPLDDAARIAEAAVAAGADPLLAEPVGIEARIRATVQMTVPALSTLGVTDEPGVLDGYGPIDPDTAARLAVTAPSMTRILTQPETGAVVSVGREQYRVPADLARAVRLRDTTCRAPGCGRAARSCDLDHSVAWQDGGTTAVDNLACLCRHHHRLKHLPGWNLEHHPGGILTWTTPDGRRHETRPELAETG</sequence>
<dbReference type="Pfam" id="PF02720">
    <property type="entry name" value="DUF222"/>
    <property type="match status" value="1"/>
</dbReference>
<dbReference type="CDD" id="cd00085">
    <property type="entry name" value="HNHc"/>
    <property type="match status" value="1"/>
</dbReference>
<dbReference type="Gene3D" id="1.10.30.50">
    <property type="match status" value="1"/>
</dbReference>
<dbReference type="GO" id="GO:0004519">
    <property type="term" value="F:endonuclease activity"/>
    <property type="evidence" value="ECO:0007669"/>
    <property type="project" value="UniProtKB-KW"/>
</dbReference>
<keyword evidence="4" id="KW-0540">Nuclease</keyword>
<dbReference type="EMBL" id="FUZO01000001">
    <property type="protein sequence ID" value="SKC41602.1"/>
    <property type="molecule type" value="Genomic_DNA"/>
</dbReference>
<evidence type="ECO:0000256" key="1">
    <source>
        <dbReference type="ARBA" id="ARBA00023450"/>
    </source>
</evidence>
<keyword evidence="4" id="KW-0378">Hydrolase</keyword>
<keyword evidence="4" id="KW-0255">Endonuclease</keyword>
<dbReference type="Pfam" id="PF01844">
    <property type="entry name" value="HNH"/>
    <property type="match status" value="1"/>
</dbReference>
<dbReference type="InterPro" id="IPR003615">
    <property type="entry name" value="HNH_nuc"/>
</dbReference>
<dbReference type="RefSeq" id="WP_079704766.1">
    <property type="nucleotide sequence ID" value="NZ_FUZO01000001.1"/>
</dbReference>
<organism evidence="4 5">
    <name type="scientific">Plantibacter cousiniae</name>
    <name type="common">nom. nud.</name>
    <dbReference type="NCBI Taxonomy" id="199709"/>
    <lineage>
        <taxon>Bacteria</taxon>
        <taxon>Bacillati</taxon>
        <taxon>Actinomycetota</taxon>
        <taxon>Actinomycetes</taxon>
        <taxon>Micrococcales</taxon>
        <taxon>Microbacteriaceae</taxon>
        <taxon>Plantibacter</taxon>
    </lineage>
</organism>
<name>A0ABY1LHK7_9MICO</name>
<evidence type="ECO:0000313" key="4">
    <source>
        <dbReference type="EMBL" id="SKC41602.1"/>
    </source>
</evidence>
<dbReference type="SMART" id="SM00507">
    <property type="entry name" value="HNHc"/>
    <property type="match status" value="1"/>
</dbReference>
<accession>A0ABY1LHK7</accession>
<proteinExistence type="inferred from homology"/>
<dbReference type="InterPro" id="IPR002711">
    <property type="entry name" value="HNH"/>
</dbReference>
<feature type="compositionally biased region" description="Basic and acidic residues" evidence="2">
    <location>
        <begin position="11"/>
        <end position="23"/>
    </location>
</feature>
<comment type="similarity">
    <text evidence="1">Belongs to the Rv1128c/1148c/1588c/1702c/1945/3466 family.</text>
</comment>
<evidence type="ECO:0000256" key="2">
    <source>
        <dbReference type="SAM" id="MobiDB-lite"/>
    </source>
</evidence>
<dbReference type="InterPro" id="IPR003870">
    <property type="entry name" value="DUF222"/>
</dbReference>
<reference evidence="4 5" key="1">
    <citation type="submission" date="2017-02" db="EMBL/GenBank/DDBJ databases">
        <authorList>
            <person name="Varghese N."/>
            <person name="Submissions S."/>
        </authorList>
    </citation>
    <scope>NUCLEOTIDE SEQUENCE [LARGE SCALE GENOMIC DNA]</scope>
    <source>
        <strain evidence="4 5">VKM Ac-1787</strain>
    </source>
</reference>
<gene>
    <name evidence="4" type="ORF">SAMN06295973_0739</name>
</gene>